<name>A0A4R0R0P0_9APHY</name>
<accession>A0A4R0R0P0</accession>
<organism evidence="1 2">
    <name type="scientific">Steccherinum ochraceum</name>
    <dbReference type="NCBI Taxonomy" id="92696"/>
    <lineage>
        <taxon>Eukaryota</taxon>
        <taxon>Fungi</taxon>
        <taxon>Dikarya</taxon>
        <taxon>Basidiomycota</taxon>
        <taxon>Agaricomycotina</taxon>
        <taxon>Agaricomycetes</taxon>
        <taxon>Polyporales</taxon>
        <taxon>Steccherinaceae</taxon>
        <taxon>Steccherinum</taxon>
    </lineage>
</organism>
<protein>
    <recommendedName>
        <fullName evidence="3">F-box domain-containing protein</fullName>
    </recommendedName>
</protein>
<gene>
    <name evidence="1" type="ORF">EIP91_010409</name>
</gene>
<evidence type="ECO:0000313" key="1">
    <source>
        <dbReference type="EMBL" id="TCD60302.1"/>
    </source>
</evidence>
<sequence>MRLNYDCLLLVMRHVAQESHRWPPPDLLAFMRTCSYLYHHGMPLLIGAPYIFAVLGDTLASFADFLLDHPERCSHLRSLHLAPTFILNTNQSAAMRALDKLIVVLTHARDSLRVLVLPDVEFLLGENPRFSTALSSLTAVKCIRIDMFVWGTLTVRMLESLKSPVSRVSLDFGRPTSSQEISLTTSLARFTNTLLDLRVLKPAPIFATHQYHAVRTLHLTRTYDLNISTLHYCFPNVAVLNLQPELPLLTLPDDVEESHRNNQSVAASSSYWSSLDVLTCQISHVYAWALPCKVRLWHIPFTPTPVSSSDRQRTSWFHSVLSSLCPSHLIIFLTHGEDDDISNVSDLFPHGCSVTHLDLTVDLYRFSNKPERTHGFMYILEAALVASVSKLDLQHFNLRILCFIARRPVIGYLQDFISSSPEEGNADYLKSANLYARGMTDTLPHTEAADGAPRFAVTRELYKMDMEVYAHSLASRCPNLQDILVHWHHNAIKLHDGHYWRVVRDGTRANATTGDGGSASFNSHRLAPLLLDSTWKWVEPYYSLFGPWNSADIGFQKRE</sequence>
<dbReference type="AlphaFoldDB" id="A0A4R0R0P0"/>
<reference evidence="1 2" key="1">
    <citation type="submission" date="2018-11" db="EMBL/GenBank/DDBJ databases">
        <title>Genome assembly of Steccherinum ochraceum LE-BIN_3174, the white-rot fungus of the Steccherinaceae family (The Residual Polyporoid clade, Polyporales, Basidiomycota).</title>
        <authorList>
            <person name="Fedorova T.V."/>
            <person name="Glazunova O.A."/>
            <person name="Landesman E.O."/>
            <person name="Moiseenko K.V."/>
            <person name="Psurtseva N.V."/>
            <person name="Savinova O.S."/>
            <person name="Shakhova N.V."/>
            <person name="Tyazhelova T.V."/>
            <person name="Vasina D.V."/>
        </authorList>
    </citation>
    <scope>NUCLEOTIDE SEQUENCE [LARGE SCALE GENOMIC DNA]</scope>
    <source>
        <strain evidence="1 2">LE-BIN_3174</strain>
    </source>
</reference>
<evidence type="ECO:0008006" key="3">
    <source>
        <dbReference type="Google" id="ProtNLM"/>
    </source>
</evidence>
<proteinExistence type="predicted"/>
<keyword evidence="2" id="KW-1185">Reference proteome</keyword>
<comment type="caution">
    <text evidence="1">The sequence shown here is derived from an EMBL/GenBank/DDBJ whole genome shotgun (WGS) entry which is preliminary data.</text>
</comment>
<dbReference type="EMBL" id="RWJN01000621">
    <property type="protein sequence ID" value="TCD60302.1"/>
    <property type="molecule type" value="Genomic_DNA"/>
</dbReference>
<dbReference type="Proteomes" id="UP000292702">
    <property type="component" value="Unassembled WGS sequence"/>
</dbReference>
<evidence type="ECO:0000313" key="2">
    <source>
        <dbReference type="Proteomes" id="UP000292702"/>
    </source>
</evidence>